<dbReference type="PROSITE" id="PS51257">
    <property type="entry name" value="PROKAR_LIPOPROTEIN"/>
    <property type="match status" value="1"/>
</dbReference>
<evidence type="ECO:0000313" key="3">
    <source>
        <dbReference type="EMBL" id="MFH0247645.1"/>
    </source>
</evidence>
<evidence type="ECO:0000256" key="1">
    <source>
        <dbReference type="SAM" id="MobiDB-lite"/>
    </source>
</evidence>
<evidence type="ECO:0000313" key="4">
    <source>
        <dbReference type="Proteomes" id="UP001607069"/>
    </source>
</evidence>
<keyword evidence="4" id="KW-1185">Reference proteome</keyword>
<name>A0ABW7HQG6_9ACTN</name>
<dbReference type="Proteomes" id="UP001607069">
    <property type="component" value="Unassembled WGS sequence"/>
</dbReference>
<reference evidence="3 4" key="1">
    <citation type="submission" date="2024-10" db="EMBL/GenBank/DDBJ databases">
        <authorList>
            <person name="Cho J.-C."/>
        </authorList>
    </citation>
    <scope>NUCLEOTIDE SEQUENCE [LARGE SCALE GENOMIC DNA]</scope>
    <source>
        <strain evidence="3 4">KCTC29696</strain>
    </source>
</reference>
<proteinExistence type="predicted"/>
<gene>
    <name evidence="3" type="ORF">ACG5V6_05410</name>
</gene>
<feature type="region of interest" description="Disordered" evidence="1">
    <location>
        <begin position="79"/>
        <end position="154"/>
    </location>
</feature>
<evidence type="ECO:0008006" key="5">
    <source>
        <dbReference type="Google" id="ProtNLM"/>
    </source>
</evidence>
<accession>A0ABW7HQG6</accession>
<feature type="signal peptide" evidence="2">
    <location>
        <begin position="1"/>
        <end position="22"/>
    </location>
</feature>
<keyword evidence="2" id="KW-0732">Signal</keyword>
<dbReference type="RefSeq" id="WP_279948507.1">
    <property type="nucleotide sequence ID" value="NZ_BAABEN010000003.1"/>
</dbReference>
<organism evidence="3 4">
    <name type="scientific">Streptomyces chitinivorans</name>
    <dbReference type="NCBI Taxonomy" id="1257027"/>
    <lineage>
        <taxon>Bacteria</taxon>
        <taxon>Bacillati</taxon>
        <taxon>Actinomycetota</taxon>
        <taxon>Actinomycetes</taxon>
        <taxon>Kitasatosporales</taxon>
        <taxon>Streptomycetaceae</taxon>
        <taxon>Streptomyces</taxon>
    </lineage>
</organism>
<feature type="region of interest" description="Disordered" evidence="1">
    <location>
        <begin position="28"/>
        <end position="62"/>
    </location>
</feature>
<protein>
    <recommendedName>
        <fullName evidence="5">Lipoprotein</fullName>
    </recommendedName>
</protein>
<evidence type="ECO:0000256" key="2">
    <source>
        <dbReference type="SAM" id="SignalP"/>
    </source>
</evidence>
<feature type="compositionally biased region" description="Basic and acidic residues" evidence="1">
    <location>
        <begin position="98"/>
        <end position="123"/>
    </location>
</feature>
<comment type="caution">
    <text evidence="3">The sequence shown here is derived from an EMBL/GenBank/DDBJ whole genome shotgun (WGS) entry which is preliminary data.</text>
</comment>
<feature type="chain" id="PRO_5046323793" description="Lipoprotein" evidence="2">
    <location>
        <begin position="23"/>
        <end position="218"/>
    </location>
</feature>
<dbReference type="EMBL" id="JBIHMK010000012">
    <property type="protein sequence ID" value="MFH0247645.1"/>
    <property type="molecule type" value="Genomic_DNA"/>
</dbReference>
<sequence>MSTTRRTAPGLRASAVALAALALGGCGIRSTPVPVDAGPAPSRASCTAPAVEDERDPGDGGVRADVFLVCGGNVSAVERTVAPGGSEPDPEPGSEPGPEARLETARELLRELRRNPSRAEREAGFGSSVPGDLEIDGPGDGDPGQTLRLSRDPGGLPSFALAQIVCTLTGTAAVGRDGSVVLGGPARDGGGEPPLRYSCTDALRGSPEAARTAGTPLP</sequence>